<keyword evidence="2" id="KW-1185">Reference proteome</keyword>
<evidence type="ECO:0000313" key="1">
    <source>
        <dbReference type="EMBL" id="CAA7031263.1"/>
    </source>
</evidence>
<accession>A0A6D2IS45</accession>
<comment type="caution">
    <text evidence="1">The sequence shown here is derived from an EMBL/GenBank/DDBJ whole genome shotgun (WGS) entry which is preliminary data.</text>
</comment>
<protein>
    <submittedName>
        <fullName evidence="1">Uncharacterized protein</fullName>
    </submittedName>
</protein>
<proteinExistence type="predicted"/>
<sequence>MEEAGTPEEHAAVEEARRSFLDNHSHVKGCGDLLWRMQRKSTRKTDDPEFQILFHKEDRSHQFHIPKRTYDPLLGSDSEEKAKSLFDDEQDQLYATIKKPMEPLVLKF</sequence>
<dbReference type="EMBL" id="CACVBM020001106">
    <property type="protein sequence ID" value="CAA7031263.1"/>
    <property type="molecule type" value="Genomic_DNA"/>
</dbReference>
<organism evidence="1 2">
    <name type="scientific">Microthlaspi erraticum</name>
    <dbReference type="NCBI Taxonomy" id="1685480"/>
    <lineage>
        <taxon>Eukaryota</taxon>
        <taxon>Viridiplantae</taxon>
        <taxon>Streptophyta</taxon>
        <taxon>Embryophyta</taxon>
        <taxon>Tracheophyta</taxon>
        <taxon>Spermatophyta</taxon>
        <taxon>Magnoliopsida</taxon>
        <taxon>eudicotyledons</taxon>
        <taxon>Gunneridae</taxon>
        <taxon>Pentapetalae</taxon>
        <taxon>rosids</taxon>
        <taxon>malvids</taxon>
        <taxon>Brassicales</taxon>
        <taxon>Brassicaceae</taxon>
        <taxon>Coluteocarpeae</taxon>
        <taxon>Microthlaspi</taxon>
    </lineage>
</organism>
<evidence type="ECO:0000313" key="2">
    <source>
        <dbReference type="Proteomes" id="UP000467841"/>
    </source>
</evidence>
<dbReference type="Proteomes" id="UP000467841">
    <property type="component" value="Unassembled WGS sequence"/>
</dbReference>
<dbReference type="AlphaFoldDB" id="A0A6D2IS45"/>
<gene>
    <name evidence="1" type="ORF">MERR_LOCUS18498</name>
</gene>
<name>A0A6D2IS45_9BRAS</name>
<reference evidence="1" key="1">
    <citation type="submission" date="2020-01" db="EMBL/GenBank/DDBJ databases">
        <authorList>
            <person name="Mishra B."/>
        </authorList>
    </citation>
    <scope>NUCLEOTIDE SEQUENCE [LARGE SCALE GENOMIC DNA]</scope>
</reference>